<sequence length="274" mass="31410">MAAFCAGSAKLTLPTLLQSICRSESPLIRESKRLVPLRAVHRPRHRLYQGKRPFSSISRLLLSRSESQLSSQDETPADAENSTQPHTTTDGKNQVKKSAVKTGLQTSKTTKKAKPSSSPVEKKPSDFSKRPPREKKHTQSDRRTKPKMKKEPWQIQKAALKRKFKEGWNPSKKLSPDAIEGIRNLHAVAPDRFTTPILAEQFEVSPEAIRRILRSKWRPSEDEMEDRRRRWEKRHDRIWSHLSELGLRPKNETTEALADVNILYDKQNKGKGEA</sequence>
<proteinExistence type="inferred from homology"/>
<keyword evidence="5" id="KW-0809">Transit peptide</keyword>
<comment type="function">
    <text evidence="1">Required for respiratory activity and maintenance and expression of the mitochondrial genome.</text>
</comment>
<evidence type="ECO:0000256" key="2">
    <source>
        <dbReference type="ARBA" id="ARBA00004173"/>
    </source>
</evidence>
<evidence type="ECO:0000256" key="1">
    <source>
        <dbReference type="ARBA" id="ARBA00003548"/>
    </source>
</evidence>
<feature type="region of interest" description="Disordered" evidence="6">
    <location>
        <begin position="65"/>
        <end position="154"/>
    </location>
</feature>
<organism evidence="7 8">
    <name type="scientific">Aspergillus avenaceus</name>
    <dbReference type="NCBI Taxonomy" id="36643"/>
    <lineage>
        <taxon>Eukaryota</taxon>
        <taxon>Fungi</taxon>
        <taxon>Dikarya</taxon>
        <taxon>Ascomycota</taxon>
        <taxon>Pezizomycotina</taxon>
        <taxon>Eurotiomycetes</taxon>
        <taxon>Eurotiomycetidae</taxon>
        <taxon>Eurotiales</taxon>
        <taxon>Aspergillaceae</taxon>
        <taxon>Aspergillus</taxon>
        <taxon>Aspergillus subgen. Circumdati</taxon>
    </lineage>
</organism>
<feature type="compositionally biased region" description="Basic and acidic residues" evidence="6">
    <location>
        <begin position="120"/>
        <end position="143"/>
    </location>
</feature>
<comment type="subcellular location">
    <subcellularLocation>
        <location evidence="2">Mitochondrion</location>
    </subcellularLocation>
</comment>
<keyword evidence="8" id="KW-1185">Reference proteome</keyword>
<dbReference type="Proteomes" id="UP000325780">
    <property type="component" value="Unassembled WGS sequence"/>
</dbReference>
<gene>
    <name evidence="7" type="ORF">BDV25DRAFT_156504</name>
</gene>
<evidence type="ECO:0000313" key="7">
    <source>
        <dbReference type="EMBL" id="KAE8149327.1"/>
    </source>
</evidence>
<accession>A0A5N6TSP9</accession>
<dbReference type="PANTHER" id="PTHR13475">
    <property type="entry name" value="NEUGRIN"/>
    <property type="match status" value="1"/>
</dbReference>
<dbReference type="EMBL" id="ML742126">
    <property type="protein sequence ID" value="KAE8149327.1"/>
    <property type="molecule type" value="Genomic_DNA"/>
</dbReference>
<name>A0A5N6TSP9_ASPAV</name>
<evidence type="ECO:0000256" key="5">
    <source>
        <dbReference type="ARBA" id="ARBA00022946"/>
    </source>
</evidence>
<dbReference type="GO" id="GO:0005739">
    <property type="term" value="C:mitochondrion"/>
    <property type="evidence" value="ECO:0007669"/>
    <property type="project" value="UniProtKB-SubCell"/>
</dbReference>
<evidence type="ECO:0000256" key="4">
    <source>
        <dbReference type="ARBA" id="ARBA00013566"/>
    </source>
</evidence>
<dbReference type="AlphaFoldDB" id="A0A5N6TSP9"/>
<dbReference type="GO" id="GO:0005634">
    <property type="term" value="C:nucleus"/>
    <property type="evidence" value="ECO:0007669"/>
    <property type="project" value="TreeGrafter"/>
</dbReference>
<comment type="similarity">
    <text evidence="3">Belongs to the RRG9 family.</text>
</comment>
<evidence type="ECO:0000256" key="6">
    <source>
        <dbReference type="SAM" id="MobiDB-lite"/>
    </source>
</evidence>
<evidence type="ECO:0000256" key="3">
    <source>
        <dbReference type="ARBA" id="ARBA00010895"/>
    </source>
</evidence>
<protein>
    <recommendedName>
        <fullName evidence="4">Required for respiratory growth protein 9, mitochondrial</fullName>
    </recommendedName>
</protein>
<dbReference type="Pfam" id="PF06413">
    <property type="entry name" value="Neugrin"/>
    <property type="match status" value="1"/>
</dbReference>
<dbReference type="OrthoDB" id="5578174at2759"/>
<evidence type="ECO:0000313" key="8">
    <source>
        <dbReference type="Proteomes" id="UP000325780"/>
    </source>
</evidence>
<feature type="compositionally biased region" description="Polar residues" evidence="6">
    <location>
        <begin position="80"/>
        <end position="92"/>
    </location>
</feature>
<reference evidence="7 8" key="1">
    <citation type="submission" date="2019-04" db="EMBL/GenBank/DDBJ databases">
        <title>Friends and foes A comparative genomics study of 23 Aspergillus species from section Flavi.</title>
        <authorList>
            <consortium name="DOE Joint Genome Institute"/>
            <person name="Kjaerbolling I."/>
            <person name="Vesth T."/>
            <person name="Frisvad J.C."/>
            <person name="Nybo J.L."/>
            <person name="Theobald S."/>
            <person name="Kildgaard S."/>
            <person name="Isbrandt T."/>
            <person name="Kuo A."/>
            <person name="Sato A."/>
            <person name="Lyhne E.K."/>
            <person name="Kogle M.E."/>
            <person name="Wiebenga A."/>
            <person name="Kun R.S."/>
            <person name="Lubbers R.J."/>
            <person name="Makela M.R."/>
            <person name="Barry K."/>
            <person name="Chovatia M."/>
            <person name="Clum A."/>
            <person name="Daum C."/>
            <person name="Haridas S."/>
            <person name="He G."/>
            <person name="LaButti K."/>
            <person name="Lipzen A."/>
            <person name="Mondo S."/>
            <person name="Riley R."/>
            <person name="Salamov A."/>
            <person name="Simmons B.A."/>
            <person name="Magnuson J.K."/>
            <person name="Henrissat B."/>
            <person name="Mortensen U.H."/>
            <person name="Larsen T.O."/>
            <person name="Devries R.P."/>
            <person name="Grigoriev I.V."/>
            <person name="Machida M."/>
            <person name="Baker S.E."/>
            <person name="Andersen M.R."/>
        </authorList>
    </citation>
    <scope>NUCLEOTIDE SEQUENCE [LARGE SCALE GENOMIC DNA]</scope>
    <source>
        <strain evidence="7 8">IBT 18842</strain>
    </source>
</reference>
<dbReference type="InterPro" id="IPR010487">
    <property type="entry name" value="NGRN/Rrg9"/>
</dbReference>
<dbReference type="PANTHER" id="PTHR13475:SF3">
    <property type="entry name" value="NEUGRIN"/>
    <property type="match status" value="1"/>
</dbReference>